<evidence type="ECO:0000313" key="2">
    <source>
        <dbReference type="Proteomes" id="UP000054928"/>
    </source>
</evidence>
<reference evidence="2" key="1">
    <citation type="submission" date="2014-09" db="EMBL/GenBank/DDBJ databases">
        <authorList>
            <person name="Sharma Rahul"/>
            <person name="Thines Marco"/>
        </authorList>
    </citation>
    <scope>NUCLEOTIDE SEQUENCE [LARGE SCALE GENOMIC DNA]</scope>
</reference>
<dbReference type="AlphaFoldDB" id="A0A0P1APM0"/>
<name>A0A0P1APM0_PLAHL</name>
<dbReference type="RefSeq" id="XP_024579786.1">
    <property type="nucleotide sequence ID" value="XM_024729406.1"/>
</dbReference>
<accession>A0A0P1APM0</accession>
<evidence type="ECO:0000313" key="1">
    <source>
        <dbReference type="EMBL" id="CEG43417.1"/>
    </source>
</evidence>
<proteinExistence type="predicted"/>
<dbReference type="EMBL" id="CCYD01000666">
    <property type="protein sequence ID" value="CEG43417.1"/>
    <property type="molecule type" value="Genomic_DNA"/>
</dbReference>
<dbReference type="GeneID" id="36408669"/>
<sequence>MSCIHGQRCRRDLNIFSIEIINFSCLTCEECHCQGIRCLARVTELNNALMGYVTPYPNALNAYSILWKYGGNVPSYGIPKEEAVAANLTRCVHSGVFIILSTYMLSITLSGF</sequence>
<dbReference type="Proteomes" id="UP000054928">
    <property type="component" value="Unassembled WGS sequence"/>
</dbReference>
<keyword evidence="2" id="KW-1185">Reference proteome</keyword>
<protein>
    <submittedName>
        <fullName evidence="1">Uncharacterized protein</fullName>
    </submittedName>
</protein>
<organism evidence="1 2">
    <name type="scientific">Plasmopara halstedii</name>
    <name type="common">Downy mildew of sunflower</name>
    <dbReference type="NCBI Taxonomy" id="4781"/>
    <lineage>
        <taxon>Eukaryota</taxon>
        <taxon>Sar</taxon>
        <taxon>Stramenopiles</taxon>
        <taxon>Oomycota</taxon>
        <taxon>Peronosporomycetes</taxon>
        <taxon>Peronosporales</taxon>
        <taxon>Peronosporaceae</taxon>
        <taxon>Plasmopara</taxon>
    </lineage>
</organism>